<keyword evidence="2" id="KW-1185">Reference proteome</keyword>
<evidence type="ECO:0000313" key="2">
    <source>
        <dbReference type="Proteomes" id="UP000770717"/>
    </source>
</evidence>
<comment type="caution">
    <text evidence="1">The sequence shown here is derived from an EMBL/GenBank/DDBJ whole genome shotgun (WGS) entry which is preliminary data.</text>
</comment>
<proteinExistence type="predicted"/>
<reference evidence="1" key="1">
    <citation type="thesis" date="2020" institute="ProQuest LLC" country="789 East Eisenhower Parkway, Ann Arbor, MI, USA">
        <title>Comparative Genomics and Chromosome Evolution.</title>
        <authorList>
            <person name="Mudd A.B."/>
        </authorList>
    </citation>
    <scope>NUCLEOTIDE SEQUENCE</scope>
    <source>
        <strain evidence="1">HN-11 Male</strain>
        <tissue evidence="1">Kidney and liver</tissue>
    </source>
</reference>
<evidence type="ECO:0000313" key="1">
    <source>
        <dbReference type="EMBL" id="KAG9474084.1"/>
    </source>
</evidence>
<accession>A0A8J6ERN1</accession>
<dbReference type="EMBL" id="WNTK01000013">
    <property type="protein sequence ID" value="KAG9474084.1"/>
    <property type="molecule type" value="Genomic_DNA"/>
</dbReference>
<dbReference type="AlphaFoldDB" id="A0A8J6ERN1"/>
<protein>
    <submittedName>
        <fullName evidence="1">Uncharacterized protein</fullName>
    </submittedName>
</protein>
<gene>
    <name evidence="1" type="ORF">GDO78_004402</name>
</gene>
<sequence length="96" mass="11236">MRLISLISVGIDVLFSMNCQLLLDLQNYSLLGQAFRLATISTHMHTRTVNKLKRFKKQKKQYKVYSYPVLKIVMHKDWDQPNLLTDRSSNVCNMFG</sequence>
<dbReference type="Proteomes" id="UP000770717">
    <property type="component" value="Unassembled WGS sequence"/>
</dbReference>
<name>A0A8J6ERN1_ELECQ</name>
<organism evidence="1 2">
    <name type="scientific">Eleutherodactylus coqui</name>
    <name type="common">Puerto Rican coqui</name>
    <dbReference type="NCBI Taxonomy" id="57060"/>
    <lineage>
        <taxon>Eukaryota</taxon>
        <taxon>Metazoa</taxon>
        <taxon>Chordata</taxon>
        <taxon>Craniata</taxon>
        <taxon>Vertebrata</taxon>
        <taxon>Euteleostomi</taxon>
        <taxon>Amphibia</taxon>
        <taxon>Batrachia</taxon>
        <taxon>Anura</taxon>
        <taxon>Neobatrachia</taxon>
        <taxon>Hyloidea</taxon>
        <taxon>Eleutherodactylidae</taxon>
        <taxon>Eleutherodactylinae</taxon>
        <taxon>Eleutherodactylus</taxon>
        <taxon>Eleutherodactylus</taxon>
    </lineage>
</organism>